<evidence type="ECO:0000256" key="1">
    <source>
        <dbReference type="SAM" id="Phobius"/>
    </source>
</evidence>
<feature type="transmembrane region" description="Helical" evidence="1">
    <location>
        <begin position="106"/>
        <end position="125"/>
    </location>
</feature>
<dbReference type="GeneID" id="78250378"/>
<accession>U3GYF5</accession>
<organism evidence="2 3">
    <name type="scientific">Corynebacterium argentoratense DSM 44202</name>
    <dbReference type="NCBI Taxonomy" id="1348662"/>
    <lineage>
        <taxon>Bacteria</taxon>
        <taxon>Bacillati</taxon>
        <taxon>Actinomycetota</taxon>
        <taxon>Actinomycetes</taxon>
        <taxon>Mycobacteriales</taxon>
        <taxon>Corynebacteriaceae</taxon>
        <taxon>Corynebacterium</taxon>
    </lineage>
</organism>
<dbReference type="HOGENOM" id="CLU_064238_0_0_11"/>
<dbReference type="RefSeq" id="WP_021012140.1">
    <property type="nucleotide sequence ID" value="NC_022198.1"/>
</dbReference>
<feature type="transmembrane region" description="Helical" evidence="1">
    <location>
        <begin position="23"/>
        <end position="44"/>
    </location>
</feature>
<reference evidence="2 3" key="1">
    <citation type="journal article" date="2013" name="Genome Announc.">
        <title>Whole-Genome Sequence of the Clinical Strain Corynebacterium argentoratense DSM 44202, Isolated from a Human Throat Specimen.</title>
        <authorList>
            <person name="Bomholt C."/>
            <person name="Glaub A."/>
            <person name="Gravermann K."/>
            <person name="Albersmeier A."/>
            <person name="Brinkrolf K."/>
            <person name="Ruckert C."/>
            <person name="Tauch A."/>
        </authorList>
    </citation>
    <scope>NUCLEOTIDE SEQUENCE [LARGE SCALE GENOMIC DNA]</scope>
    <source>
        <strain evidence="2">DSM 44202</strain>
    </source>
</reference>
<dbReference type="InterPro" id="IPR025576">
    <property type="entry name" value="YwiC"/>
</dbReference>
<dbReference type="KEGG" id="caz:CARG_08165"/>
<keyword evidence="3" id="KW-1185">Reference proteome</keyword>
<sequence length="265" mass="28803">MSTATRPARPRKRKNTGWVPDQHGAWAMVITPYVLGVALAHPVWAHLPLGVAWLSGYFAFFAAGLWLKAPPRRRGTYVRPLTIYGAVAVLGCCGVLAMTHSSVAQLLVAGACFVPLVAVAVYEAYRKRPRSVLSGVATTIASAGVLPVCLLVADKPVLWGPTIILGLYFSSTIFYVKTLIRNRGQRQWLNYSIAVHLGCAIIALVLTLADVVHWSAIVFFLAATARAWWMPVSGEQRPKPWSPKQVGIQEIFWIIAASAVAVFSA</sequence>
<evidence type="ECO:0008006" key="4">
    <source>
        <dbReference type="Google" id="ProtNLM"/>
    </source>
</evidence>
<feature type="transmembrane region" description="Helical" evidence="1">
    <location>
        <begin position="159"/>
        <end position="176"/>
    </location>
</feature>
<name>U3GYF5_9CORY</name>
<dbReference type="Pfam" id="PF14256">
    <property type="entry name" value="YwiC"/>
    <property type="match status" value="1"/>
</dbReference>
<evidence type="ECO:0000313" key="3">
    <source>
        <dbReference type="Proteomes" id="UP000016943"/>
    </source>
</evidence>
<dbReference type="PATRIC" id="fig|1348662.3.peg.1616"/>
<feature type="transmembrane region" description="Helical" evidence="1">
    <location>
        <begin position="132"/>
        <end position="153"/>
    </location>
</feature>
<feature type="transmembrane region" description="Helical" evidence="1">
    <location>
        <begin position="50"/>
        <end position="69"/>
    </location>
</feature>
<proteinExistence type="predicted"/>
<keyword evidence="1" id="KW-0812">Transmembrane</keyword>
<dbReference type="STRING" id="1348662.CARG_08165"/>
<dbReference type="eggNOG" id="ENOG502ZBRV">
    <property type="taxonomic scope" value="Bacteria"/>
</dbReference>
<dbReference type="Proteomes" id="UP000016943">
    <property type="component" value="Chromosome"/>
</dbReference>
<gene>
    <name evidence="2" type="ORF">CARG_08165</name>
</gene>
<dbReference type="AlphaFoldDB" id="U3GYF5"/>
<dbReference type="OrthoDB" id="2380563at2"/>
<feature type="transmembrane region" description="Helical" evidence="1">
    <location>
        <begin position="188"/>
        <end position="206"/>
    </location>
</feature>
<keyword evidence="1" id="KW-0472">Membrane</keyword>
<protein>
    <recommendedName>
        <fullName evidence="4">YwiC-like protein</fullName>
    </recommendedName>
</protein>
<feature type="transmembrane region" description="Helical" evidence="1">
    <location>
        <begin position="81"/>
        <end position="100"/>
    </location>
</feature>
<evidence type="ECO:0000313" key="2">
    <source>
        <dbReference type="EMBL" id="AGU15748.1"/>
    </source>
</evidence>
<keyword evidence="1" id="KW-1133">Transmembrane helix</keyword>
<dbReference type="EMBL" id="CP006365">
    <property type="protein sequence ID" value="AGU15748.1"/>
    <property type="molecule type" value="Genomic_DNA"/>
</dbReference>